<comment type="caution">
    <text evidence="2">The sequence shown here is derived from an EMBL/GenBank/DDBJ whole genome shotgun (WGS) entry which is preliminary data.</text>
</comment>
<reference evidence="2 3" key="1">
    <citation type="submission" date="2018-09" db="EMBL/GenBank/DDBJ databases">
        <title>YIM 75507 draft genome.</title>
        <authorList>
            <person name="Tang S."/>
            <person name="Feng Y."/>
        </authorList>
    </citation>
    <scope>NUCLEOTIDE SEQUENCE [LARGE SCALE GENOMIC DNA]</scope>
    <source>
        <strain evidence="2 3">YIM 75507</strain>
    </source>
</reference>
<evidence type="ECO:0000313" key="3">
    <source>
        <dbReference type="Proteomes" id="UP000265768"/>
    </source>
</evidence>
<dbReference type="Proteomes" id="UP000265768">
    <property type="component" value="Unassembled WGS sequence"/>
</dbReference>
<name>A0A3A4BPW4_9ACTN</name>
<comment type="similarity">
    <text evidence="1">Belongs to the asp23 family.</text>
</comment>
<dbReference type="OrthoDB" id="3541176at2"/>
<evidence type="ECO:0000256" key="1">
    <source>
        <dbReference type="ARBA" id="ARBA00005721"/>
    </source>
</evidence>
<gene>
    <name evidence="2" type="ORF">D5H75_10100</name>
</gene>
<sequence length="113" mass="12322">MTLPPEERGRTRVGENVVARVAARAATEVDHASGLDQRVIRLGSGHDRDAKAAASVTGDVAVLRLHIAVDYPSPVCQVADAVRRHVTRRVHGLTGLRVEHVDVDVDRFTREQS</sequence>
<dbReference type="EMBL" id="QZEY01000003">
    <property type="protein sequence ID" value="RJL33186.1"/>
    <property type="molecule type" value="Genomic_DNA"/>
</dbReference>
<proteinExistence type="inferred from homology"/>
<dbReference type="AlphaFoldDB" id="A0A3A4BPW4"/>
<keyword evidence="3" id="KW-1185">Reference proteome</keyword>
<protein>
    <submittedName>
        <fullName evidence="2">Asp23/Gls24 family envelope stress response protein</fullName>
    </submittedName>
</protein>
<accession>A0A3A4BPW4</accession>
<evidence type="ECO:0000313" key="2">
    <source>
        <dbReference type="EMBL" id="RJL33186.1"/>
    </source>
</evidence>
<organism evidence="2 3">
    <name type="scientific">Bailinhaonella thermotolerans</name>
    <dbReference type="NCBI Taxonomy" id="1070861"/>
    <lineage>
        <taxon>Bacteria</taxon>
        <taxon>Bacillati</taxon>
        <taxon>Actinomycetota</taxon>
        <taxon>Actinomycetes</taxon>
        <taxon>Streptosporangiales</taxon>
        <taxon>Streptosporangiaceae</taxon>
        <taxon>Bailinhaonella</taxon>
    </lineage>
</organism>
<dbReference type="RefSeq" id="WP_119926146.1">
    <property type="nucleotide sequence ID" value="NZ_QZEY01000003.1"/>
</dbReference>
<dbReference type="InterPro" id="IPR005531">
    <property type="entry name" value="Asp23"/>
</dbReference>
<dbReference type="Pfam" id="PF03780">
    <property type="entry name" value="Asp23"/>
    <property type="match status" value="1"/>
</dbReference>